<name>A0A1H5JJ73_9PSED</name>
<evidence type="ECO:0000313" key="1">
    <source>
        <dbReference type="EMBL" id="SEE52520.1"/>
    </source>
</evidence>
<organism evidence="1 2">
    <name type="scientific">Pseudomonas migulae</name>
    <dbReference type="NCBI Taxonomy" id="78543"/>
    <lineage>
        <taxon>Bacteria</taxon>
        <taxon>Pseudomonadati</taxon>
        <taxon>Pseudomonadota</taxon>
        <taxon>Gammaproteobacteria</taxon>
        <taxon>Pseudomonadales</taxon>
        <taxon>Pseudomonadaceae</taxon>
        <taxon>Pseudomonas</taxon>
    </lineage>
</organism>
<accession>A0A1H5JJ73</accession>
<sequence length="166" mass="18272">MNAVSGRPSLASQLLQGNANASNDRSARRPPRGAVAVVAPLETPNEGAKAFGYLALFQVTRRQGGTNTRHHPNNGYPPKRETNALQLLTRSSGTPILAISIPFWPTSLYELSSSSARIEAALLFQHARNTTTRNLFSLPLAIFKSCRVQNIKTNERHTWGIHSWSR</sequence>
<dbReference type="EMBL" id="FNTY01000002">
    <property type="protein sequence ID" value="SEE52520.1"/>
    <property type="molecule type" value="Genomic_DNA"/>
</dbReference>
<dbReference type="AlphaFoldDB" id="A0A1H5JJ73"/>
<protein>
    <submittedName>
        <fullName evidence="1">Uncharacterized protein</fullName>
    </submittedName>
</protein>
<proteinExistence type="predicted"/>
<dbReference type="Proteomes" id="UP000198985">
    <property type="component" value="Unassembled WGS sequence"/>
</dbReference>
<evidence type="ECO:0000313" key="2">
    <source>
        <dbReference type="Proteomes" id="UP000198985"/>
    </source>
</evidence>
<gene>
    <name evidence="1" type="ORF">SAMN04490194_2611</name>
</gene>
<reference evidence="1 2" key="1">
    <citation type="submission" date="2016-10" db="EMBL/GenBank/DDBJ databases">
        <authorList>
            <person name="de Groot N.N."/>
        </authorList>
    </citation>
    <scope>NUCLEOTIDE SEQUENCE [LARGE SCALE GENOMIC DNA]</scope>
    <source>
        <strain evidence="1 2">BS3662</strain>
    </source>
</reference>